<proteinExistence type="predicted"/>
<keyword evidence="3" id="KW-1185">Reference proteome</keyword>
<dbReference type="RefSeq" id="WP_311604739.1">
    <property type="nucleotide sequence ID" value="NZ_JAVREM010000114.1"/>
</dbReference>
<keyword evidence="1" id="KW-0472">Membrane</keyword>
<gene>
    <name evidence="2" type="ORF">RNC47_34845</name>
</gene>
<reference evidence="3" key="1">
    <citation type="submission" date="2023-07" db="EMBL/GenBank/DDBJ databases">
        <title>30 novel species of actinomycetes from the DSMZ collection.</title>
        <authorList>
            <person name="Nouioui I."/>
        </authorList>
    </citation>
    <scope>NUCLEOTIDE SEQUENCE [LARGE SCALE GENOMIC DNA]</scope>
    <source>
        <strain evidence="3">DSM 44918</strain>
    </source>
</reference>
<comment type="caution">
    <text evidence="2">The sequence shown here is derived from an EMBL/GenBank/DDBJ whole genome shotgun (WGS) entry which is preliminary data.</text>
</comment>
<sequence length="45" mass="4536">MISARARSGTDAGGPRAAAFTPAAAYPALAVILVGLALVIRGERR</sequence>
<dbReference type="Proteomes" id="UP001183420">
    <property type="component" value="Unassembled WGS sequence"/>
</dbReference>
<evidence type="ECO:0000256" key="1">
    <source>
        <dbReference type="SAM" id="Phobius"/>
    </source>
</evidence>
<evidence type="ECO:0000313" key="2">
    <source>
        <dbReference type="EMBL" id="MDT0323492.1"/>
    </source>
</evidence>
<name>A0ABU2M0X4_9ACTN</name>
<organism evidence="2 3">
    <name type="scientific">Streptomyces millisiae</name>
    <dbReference type="NCBI Taxonomy" id="3075542"/>
    <lineage>
        <taxon>Bacteria</taxon>
        <taxon>Bacillati</taxon>
        <taxon>Actinomycetota</taxon>
        <taxon>Actinomycetes</taxon>
        <taxon>Kitasatosporales</taxon>
        <taxon>Streptomycetaceae</taxon>
        <taxon>Streptomyces</taxon>
    </lineage>
</organism>
<keyword evidence="1" id="KW-1133">Transmembrane helix</keyword>
<keyword evidence="1" id="KW-0812">Transmembrane</keyword>
<accession>A0ABU2M0X4</accession>
<feature type="transmembrane region" description="Helical" evidence="1">
    <location>
        <begin position="20"/>
        <end position="40"/>
    </location>
</feature>
<protein>
    <submittedName>
        <fullName evidence="2">Uncharacterized protein</fullName>
    </submittedName>
</protein>
<dbReference type="EMBL" id="JAVREM010000114">
    <property type="protein sequence ID" value="MDT0323492.1"/>
    <property type="molecule type" value="Genomic_DNA"/>
</dbReference>
<evidence type="ECO:0000313" key="3">
    <source>
        <dbReference type="Proteomes" id="UP001183420"/>
    </source>
</evidence>